<dbReference type="AlphaFoldDB" id="A0A015J6I2"/>
<evidence type="ECO:0000313" key="1">
    <source>
        <dbReference type="EMBL" id="EXX50519.1"/>
    </source>
</evidence>
<gene>
    <name evidence="1" type="ORF">RirG_270110</name>
</gene>
<proteinExistence type="predicted"/>
<organism evidence="1 2">
    <name type="scientific">Rhizophagus irregularis (strain DAOM 197198w)</name>
    <name type="common">Glomus intraradices</name>
    <dbReference type="NCBI Taxonomy" id="1432141"/>
    <lineage>
        <taxon>Eukaryota</taxon>
        <taxon>Fungi</taxon>
        <taxon>Fungi incertae sedis</taxon>
        <taxon>Mucoromycota</taxon>
        <taxon>Glomeromycotina</taxon>
        <taxon>Glomeromycetes</taxon>
        <taxon>Glomerales</taxon>
        <taxon>Glomeraceae</taxon>
        <taxon>Rhizophagus</taxon>
    </lineage>
</organism>
<keyword evidence="2" id="KW-1185">Reference proteome</keyword>
<dbReference type="HOGENOM" id="CLU_2238096_0_0_1"/>
<dbReference type="Proteomes" id="UP000022910">
    <property type="component" value="Unassembled WGS sequence"/>
</dbReference>
<comment type="caution">
    <text evidence="1">The sequence shown here is derived from an EMBL/GenBank/DDBJ whole genome shotgun (WGS) entry which is preliminary data.</text>
</comment>
<sequence length="105" mass="11303">MVYFNSPSSSNITPPSLDDIDDIPIVLPCSTCNLYTDGSFLDSISGKSPFMSSAWLALDDDNLILESSSDVIPSTYPSALRSETFTLQSALKTLSPLLLTLIVLP</sequence>
<dbReference type="EMBL" id="JEMT01029922">
    <property type="protein sequence ID" value="EXX50519.1"/>
    <property type="molecule type" value="Genomic_DNA"/>
</dbReference>
<evidence type="ECO:0000313" key="2">
    <source>
        <dbReference type="Proteomes" id="UP000022910"/>
    </source>
</evidence>
<accession>A0A015J6I2</accession>
<name>A0A015J6I2_RHIIW</name>
<reference evidence="1 2" key="1">
    <citation type="submission" date="2014-02" db="EMBL/GenBank/DDBJ databases">
        <title>Single nucleus genome sequencing reveals high similarity among nuclei of an endomycorrhizal fungus.</title>
        <authorList>
            <person name="Lin K."/>
            <person name="Geurts R."/>
            <person name="Zhang Z."/>
            <person name="Limpens E."/>
            <person name="Saunders D.G."/>
            <person name="Mu D."/>
            <person name="Pang E."/>
            <person name="Cao H."/>
            <person name="Cha H."/>
            <person name="Lin T."/>
            <person name="Zhou Q."/>
            <person name="Shang Y."/>
            <person name="Li Y."/>
            <person name="Ivanov S."/>
            <person name="Sharma T."/>
            <person name="Velzen R.V."/>
            <person name="Ruijter N.D."/>
            <person name="Aanen D.K."/>
            <person name="Win J."/>
            <person name="Kamoun S."/>
            <person name="Bisseling T."/>
            <person name="Huang S."/>
        </authorList>
    </citation>
    <scope>NUCLEOTIDE SEQUENCE [LARGE SCALE GENOMIC DNA]</scope>
    <source>
        <strain evidence="2">DAOM197198w</strain>
    </source>
</reference>
<protein>
    <submittedName>
        <fullName evidence="1">Uncharacterized protein</fullName>
    </submittedName>
</protein>